<dbReference type="Pfam" id="PF07963">
    <property type="entry name" value="N_methyl"/>
    <property type="match status" value="1"/>
</dbReference>
<proteinExistence type="predicted"/>
<reference evidence="2 3" key="1">
    <citation type="journal article" date="2016" name="Nat. Commun.">
        <title>Thousands of microbial genomes shed light on interconnected biogeochemical processes in an aquifer system.</title>
        <authorList>
            <person name="Anantharaman K."/>
            <person name="Brown C.T."/>
            <person name="Hug L.A."/>
            <person name="Sharon I."/>
            <person name="Castelle C.J."/>
            <person name="Probst A.J."/>
            <person name="Thomas B.C."/>
            <person name="Singh A."/>
            <person name="Wilkins M.J."/>
            <person name="Karaoz U."/>
            <person name="Brodie E.L."/>
            <person name="Williams K.H."/>
            <person name="Hubbard S.S."/>
            <person name="Banfield J.F."/>
        </authorList>
    </citation>
    <scope>NUCLEOTIDE SEQUENCE [LARGE SCALE GENOMIC DNA]</scope>
</reference>
<keyword evidence="1" id="KW-0812">Transmembrane</keyword>
<dbReference type="AlphaFoldDB" id="A0A1F5P7H5"/>
<accession>A0A1F5P7H5</accession>
<dbReference type="InterPro" id="IPR045584">
    <property type="entry name" value="Pilin-like"/>
</dbReference>
<dbReference type="InterPro" id="IPR012902">
    <property type="entry name" value="N_methyl_site"/>
</dbReference>
<feature type="transmembrane region" description="Helical" evidence="1">
    <location>
        <begin position="12"/>
        <end position="36"/>
    </location>
</feature>
<dbReference type="EMBL" id="MFES01000020">
    <property type="protein sequence ID" value="OGE85896.1"/>
    <property type="molecule type" value="Genomic_DNA"/>
</dbReference>
<dbReference type="SUPFAM" id="SSF54523">
    <property type="entry name" value="Pili subunits"/>
    <property type="match status" value="1"/>
</dbReference>
<keyword evidence="1" id="KW-1133">Transmembrane helix</keyword>
<evidence type="ECO:0000256" key="1">
    <source>
        <dbReference type="SAM" id="Phobius"/>
    </source>
</evidence>
<evidence type="ECO:0008006" key="4">
    <source>
        <dbReference type="Google" id="ProtNLM"/>
    </source>
</evidence>
<gene>
    <name evidence="2" type="ORF">A3J48_00985</name>
</gene>
<dbReference type="Gene3D" id="3.30.700.10">
    <property type="entry name" value="Glycoprotein, Type 4 Pilin"/>
    <property type="match status" value="1"/>
</dbReference>
<dbReference type="STRING" id="1817832.A3J48_00985"/>
<protein>
    <recommendedName>
        <fullName evidence="4">Type II secretion system protein GspG C-terminal domain-containing protein</fullName>
    </recommendedName>
</protein>
<dbReference type="PROSITE" id="PS00409">
    <property type="entry name" value="PROKAR_NTER_METHYL"/>
    <property type="match status" value="1"/>
</dbReference>
<sequence>MSHNLVKKPAKGFTLLELLIVIAIIAVLSVILVLVLNPAETLKKSRDTQRMSDLSTLKTALGLYLTSKTTPYLGAAASNTACKTGSSYAASDVIFYSYPNDSPGADITDVLLDGSSTSDQPAAGQVAAANLSKADATGWIPVNLSSLTGGAPISNLPVDPTNSVTVGGVTSTDLVYRYACKTDNLTFEINAQLESTAFTSDEDKRTKDGGNNDNYYEVGTELTILGTGTDF</sequence>
<name>A0A1F5P7H5_9BACT</name>
<keyword evidence="1" id="KW-0472">Membrane</keyword>
<organism evidence="2 3">
    <name type="scientific">Candidatus Doudnabacteria bacterium RIFCSPHIGHO2_02_FULL_46_11</name>
    <dbReference type="NCBI Taxonomy" id="1817832"/>
    <lineage>
        <taxon>Bacteria</taxon>
        <taxon>Candidatus Doudnaibacteriota</taxon>
    </lineage>
</organism>
<dbReference type="NCBIfam" id="TIGR02532">
    <property type="entry name" value="IV_pilin_GFxxxE"/>
    <property type="match status" value="1"/>
</dbReference>
<comment type="caution">
    <text evidence="2">The sequence shown here is derived from an EMBL/GenBank/DDBJ whole genome shotgun (WGS) entry which is preliminary data.</text>
</comment>
<evidence type="ECO:0000313" key="3">
    <source>
        <dbReference type="Proteomes" id="UP000176786"/>
    </source>
</evidence>
<evidence type="ECO:0000313" key="2">
    <source>
        <dbReference type="EMBL" id="OGE85896.1"/>
    </source>
</evidence>
<dbReference type="Proteomes" id="UP000176786">
    <property type="component" value="Unassembled WGS sequence"/>
</dbReference>